<evidence type="ECO:0000313" key="1">
    <source>
        <dbReference type="EMBL" id="SCL63105.1"/>
    </source>
</evidence>
<gene>
    <name evidence="1" type="ORF">GA0070604_4897</name>
</gene>
<sequence length="263" mass="27608">MSEPVLSGPRDEQSLALSHADFVQVAGLLGEPVPRHLRAPVAVYPRRRREEALAASRRSLVERAVVLPGDPPRVPLSVVRLTQVVCRPALTVELHRAVAGRWAPPIRYAAAGDAAVEVLPEPGGVRLTPFHSDDLLPRLGWRAGVEKLPRTAAASVSVPLSVLRSAETVRAALAAAGVPEDAVAALAGGDLTAVSVLSRTGGGRTGAELAWATGSGYWLVPALLTPLADDRGAEPDDDATVRLTPLAGAELIDALYRSFTFDS</sequence>
<dbReference type="Proteomes" id="UP000199696">
    <property type="component" value="Unassembled WGS sequence"/>
</dbReference>
<evidence type="ECO:0008006" key="3">
    <source>
        <dbReference type="Google" id="ProtNLM"/>
    </source>
</evidence>
<dbReference type="RefSeq" id="WP_091123118.1">
    <property type="nucleotide sequence ID" value="NZ_FMHY01000002.1"/>
</dbReference>
<dbReference type="EMBL" id="FMHY01000002">
    <property type="protein sequence ID" value="SCL63105.1"/>
    <property type="molecule type" value="Genomic_DNA"/>
</dbReference>
<dbReference type="STRING" id="227316.GA0070604_4897"/>
<keyword evidence="2" id="KW-1185">Reference proteome</keyword>
<proteinExistence type="predicted"/>
<dbReference type="OrthoDB" id="9865944at2"/>
<name>A0A1C6VA04_9ACTN</name>
<evidence type="ECO:0000313" key="2">
    <source>
        <dbReference type="Proteomes" id="UP000199696"/>
    </source>
</evidence>
<reference evidence="2" key="1">
    <citation type="submission" date="2016-06" db="EMBL/GenBank/DDBJ databases">
        <authorList>
            <person name="Varghese N."/>
            <person name="Submissions Spin"/>
        </authorList>
    </citation>
    <scope>NUCLEOTIDE SEQUENCE [LARGE SCALE GENOMIC DNA]</scope>
    <source>
        <strain evidence="2">DSM 44814</strain>
    </source>
</reference>
<protein>
    <recommendedName>
        <fullName evidence="3">EspG family protein</fullName>
    </recommendedName>
</protein>
<organism evidence="1 2">
    <name type="scientific">Micromonospora eburnea</name>
    <dbReference type="NCBI Taxonomy" id="227316"/>
    <lineage>
        <taxon>Bacteria</taxon>
        <taxon>Bacillati</taxon>
        <taxon>Actinomycetota</taxon>
        <taxon>Actinomycetes</taxon>
        <taxon>Micromonosporales</taxon>
        <taxon>Micromonosporaceae</taxon>
        <taxon>Micromonospora</taxon>
    </lineage>
</organism>
<dbReference type="AlphaFoldDB" id="A0A1C6VA04"/>
<accession>A0A1C6VA04</accession>